<keyword evidence="2" id="KW-1185">Reference proteome</keyword>
<dbReference type="Proteomes" id="UP000032946">
    <property type="component" value="Chromosome"/>
</dbReference>
<name>A0A9P1NXJ0_9CYAN</name>
<accession>A0A9P1NXJ0</accession>
<dbReference type="EMBL" id="FO818640">
    <property type="protein sequence ID" value="CDM93985.1"/>
    <property type="molecule type" value="Genomic_DNA"/>
</dbReference>
<evidence type="ECO:0000313" key="1">
    <source>
        <dbReference type="EMBL" id="CDM93985.1"/>
    </source>
</evidence>
<protein>
    <submittedName>
        <fullName evidence="1">Uncharacterized protein</fullName>
    </submittedName>
</protein>
<dbReference type="AlphaFoldDB" id="A0A9P1NXJ0"/>
<proteinExistence type="predicted"/>
<sequence length="93" mass="10147">MLGGTDCQMEGKGQKLILIQSPDNSESDNCNGILGQGSMLLLDPSLAGIGLMLTRTRLVNKELWLGRFAPLLGLYFLRDGVFDSSKNFHFLSA</sequence>
<organism evidence="1 2">
    <name type="scientific">Limnospira indica PCC 8005</name>
    <dbReference type="NCBI Taxonomy" id="376219"/>
    <lineage>
        <taxon>Bacteria</taxon>
        <taxon>Bacillati</taxon>
        <taxon>Cyanobacteriota</taxon>
        <taxon>Cyanophyceae</taxon>
        <taxon>Oscillatoriophycideae</taxon>
        <taxon>Oscillatoriales</taxon>
        <taxon>Sirenicapillariaceae</taxon>
        <taxon>Limnospira</taxon>
    </lineage>
</organism>
<evidence type="ECO:0000313" key="2">
    <source>
        <dbReference type="Proteomes" id="UP000032946"/>
    </source>
</evidence>
<gene>
    <name evidence="1" type="ORF">ARTHRO_11659</name>
</gene>
<reference evidence="1 2" key="1">
    <citation type="submission" date="2014-02" db="EMBL/GenBank/DDBJ databases">
        <authorList>
            <person name="Genoscope - CEA"/>
        </authorList>
    </citation>
    <scope>NUCLEOTIDE SEQUENCE [LARGE SCALE GENOMIC DNA]</scope>
    <source>
        <strain evidence="1 2">PCC 8005</strain>
    </source>
</reference>